<feature type="transmembrane region" description="Helical" evidence="1">
    <location>
        <begin position="398"/>
        <end position="419"/>
    </location>
</feature>
<dbReference type="AlphaFoldDB" id="G7ZF61"/>
<gene>
    <name evidence="4" type="ordered locus">AZOLI_p30234</name>
</gene>
<dbReference type="Pfam" id="PF05226">
    <property type="entry name" value="CHASE2"/>
    <property type="match status" value="1"/>
</dbReference>
<dbReference type="KEGG" id="ali:AZOLI_p30234"/>
<dbReference type="Pfam" id="PF00211">
    <property type="entry name" value="Guanylate_cyc"/>
    <property type="match status" value="1"/>
</dbReference>
<dbReference type="SMART" id="SM00044">
    <property type="entry name" value="CYCc"/>
    <property type="match status" value="1"/>
</dbReference>
<dbReference type="SMART" id="SM01080">
    <property type="entry name" value="CHASE2"/>
    <property type="match status" value="1"/>
</dbReference>
<dbReference type="Gene3D" id="3.30.70.1230">
    <property type="entry name" value="Nucleotide cyclase"/>
    <property type="match status" value="1"/>
</dbReference>
<keyword evidence="1" id="KW-1133">Transmembrane helix</keyword>
<dbReference type="InterPro" id="IPR007890">
    <property type="entry name" value="CHASE2"/>
</dbReference>
<keyword evidence="4" id="KW-0614">Plasmid</keyword>
<evidence type="ECO:0000313" key="5">
    <source>
        <dbReference type="Proteomes" id="UP000005667"/>
    </source>
</evidence>
<keyword evidence="4" id="KW-0456">Lyase</keyword>
<dbReference type="SUPFAM" id="SSF55073">
    <property type="entry name" value="Nucleotide cyclase"/>
    <property type="match status" value="1"/>
</dbReference>
<evidence type="ECO:0000256" key="2">
    <source>
        <dbReference type="SAM" id="SignalP"/>
    </source>
</evidence>
<name>G7ZF61_AZOL4</name>
<feature type="transmembrane region" description="Helical" evidence="1">
    <location>
        <begin position="373"/>
        <end position="392"/>
    </location>
</feature>
<keyword evidence="1" id="KW-0472">Membrane</keyword>
<proteinExistence type="predicted"/>
<keyword evidence="2" id="KW-0732">Signal</keyword>
<dbReference type="PANTHER" id="PTHR43081:SF1">
    <property type="entry name" value="ADENYLATE CYCLASE, TERMINAL-DIFFERENTIATION SPECIFIC"/>
    <property type="match status" value="1"/>
</dbReference>
<geneLocation type="plasmid" evidence="4 5">
    <name>AZO_p3</name>
</geneLocation>
<organism evidence="4 5">
    <name type="scientific">Azospirillum lipoferum (strain 4B)</name>
    <dbReference type="NCBI Taxonomy" id="862719"/>
    <lineage>
        <taxon>Bacteria</taxon>
        <taxon>Pseudomonadati</taxon>
        <taxon>Pseudomonadota</taxon>
        <taxon>Alphaproteobacteria</taxon>
        <taxon>Rhodospirillales</taxon>
        <taxon>Azospirillaceae</taxon>
        <taxon>Azospirillum</taxon>
    </lineage>
</organism>
<evidence type="ECO:0000259" key="3">
    <source>
        <dbReference type="PROSITE" id="PS50125"/>
    </source>
</evidence>
<dbReference type="GO" id="GO:0006171">
    <property type="term" value="P:cAMP biosynthetic process"/>
    <property type="evidence" value="ECO:0007669"/>
    <property type="project" value="TreeGrafter"/>
</dbReference>
<accession>G7ZF61</accession>
<dbReference type="OrthoDB" id="9762462at2"/>
<keyword evidence="5" id="KW-1185">Reference proteome</keyword>
<protein>
    <submittedName>
        <fullName evidence="4">Adenylate/guanylyl cyclase</fullName>
        <ecNumber evidence="4">4.6.1.1</ecNumber>
        <ecNumber evidence="4">4.6.1.2</ecNumber>
    </submittedName>
</protein>
<sequence length="712" mass="75228">MTLPRRVRLVLLGAVAPLLAGFLALAASPALQGPSIDSLYWLRERLHGPRPAPDPSPVVVVGIDEETYRRPPFAGTPQALWGPRLGTVLGAILDGGAAAIGLDLVHPTSVETLIPGFERDYLLTLRRGGKEGRLVLAKVQHQSDPLMPYRGYMIAAGVNNVRSVNLVEDPDGVLRRVPLTLTVSGSDGQPKAEPGMAVEVASRALKAPLERAADGAVSLGGYRPPGGEGNRLLVNHATAPGAIPTYSLADLFACAEAGKADYFAKHFKGKAVMVGTVLDVEDRKLSSNRWVTKPEGLNLPDRCALPVMSDLYVAGRTRDSIPGVYIHAAAISNLMARDALSEVGKPAVAALVLLLAGLAALVTLAARPPLAAACLILLLAGWSGVAVEVFQAGLVLPYLQAALAAVLVFPLALGFRFAVLDRDQRRIRNAFKLYLPGSLIDDMIASGQSPSLGGEERDLSILFCDIAGFTKMSEGMEPEALVTVLNRYFTVMTDIIEAHGGFVDKYIGDAVLAVFGAPYAIDNHARAAVAAALAMRQAMADDPTLLATSSGRGSNRIGIATGPALIGNIGSPRRFNYTVMGDTVNLASRLEGANKYYNTALMVSGETVRHHGDPEAFRSLDIVQVVGRSEPVEVFEPLSDARRADPEDCAQRAAYAAALGHWRAGRFEAASSGFRALVAGDGAALAMLHKAEKRAGHPAEPDWAGVTALTDK</sequence>
<dbReference type="EC" id="4.6.1.2" evidence="4"/>
<feature type="transmembrane region" description="Helical" evidence="1">
    <location>
        <begin position="347"/>
        <end position="366"/>
    </location>
</feature>
<dbReference type="GO" id="GO:0004383">
    <property type="term" value="F:guanylate cyclase activity"/>
    <property type="evidence" value="ECO:0007669"/>
    <property type="project" value="UniProtKB-EC"/>
</dbReference>
<dbReference type="RefSeq" id="WP_014249519.1">
    <property type="nucleotide sequence ID" value="NC_016623.1"/>
</dbReference>
<evidence type="ECO:0000313" key="4">
    <source>
        <dbReference type="EMBL" id="CBS90074.1"/>
    </source>
</evidence>
<dbReference type="GO" id="GO:0035556">
    <property type="term" value="P:intracellular signal transduction"/>
    <property type="evidence" value="ECO:0007669"/>
    <property type="project" value="InterPro"/>
</dbReference>
<feature type="chain" id="PRO_5003506812" evidence="2">
    <location>
        <begin position="27"/>
        <end position="712"/>
    </location>
</feature>
<keyword evidence="1" id="KW-0812">Transmembrane</keyword>
<dbReference type="InterPro" id="IPR001054">
    <property type="entry name" value="A/G_cyclase"/>
</dbReference>
<dbReference type="PROSITE" id="PS50125">
    <property type="entry name" value="GUANYLATE_CYCLASE_2"/>
    <property type="match status" value="1"/>
</dbReference>
<feature type="domain" description="Guanylate cyclase" evidence="3">
    <location>
        <begin position="460"/>
        <end position="591"/>
    </location>
</feature>
<dbReference type="PANTHER" id="PTHR43081">
    <property type="entry name" value="ADENYLATE CYCLASE, TERMINAL-DIFFERENTIATION SPECIFIC-RELATED"/>
    <property type="match status" value="1"/>
</dbReference>
<evidence type="ECO:0000256" key="1">
    <source>
        <dbReference type="SAM" id="Phobius"/>
    </source>
</evidence>
<dbReference type="InterPro" id="IPR029787">
    <property type="entry name" value="Nucleotide_cyclase"/>
</dbReference>
<dbReference type="Proteomes" id="UP000005667">
    <property type="component" value="Plasmid AZO_p3"/>
</dbReference>
<dbReference type="EMBL" id="FQ311871">
    <property type="protein sequence ID" value="CBS90074.1"/>
    <property type="molecule type" value="Genomic_DNA"/>
</dbReference>
<dbReference type="HOGENOM" id="CLU_000445_85_1_5"/>
<feature type="signal peptide" evidence="2">
    <location>
        <begin position="1"/>
        <end position="26"/>
    </location>
</feature>
<dbReference type="CDD" id="cd07302">
    <property type="entry name" value="CHD"/>
    <property type="match status" value="1"/>
</dbReference>
<reference evidence="5" key="1">
    <citation type="journal article" date="2011" name="PLoS Genet.">
        <title>Azospirillum genomes reveal transition of bacteria from aquatic to terrestrial environments.</title>
        <authorList>
            <person name="Wisniewski-Dye F."/>
            <person name="Borziak K."/>
            <person name="Khalsa-Moyers G."/>
            <person name="Alexandre G."/>
            <person name="Sukharnikov L.O."/>
            <person name="Wuichet K."/>
            <person name="Hurst G.B."/>
            <person name="McDonald W.H."/>
            <person name="Robertson J.S."/>
            <person name="Barbe V."/>
            <person name="Calteau A."/>
            <person name="Rouy Z."/>
            <person name="Mangenot S."/>
            <person name="Prigent-Combaret C."/>
            <person name="Normand P."/>
            <person name="Boyer M."/>
            <person name="Siguier P."/>
            <person name="Dessaux Y."/>
            <person name="Elmerich C."/>
            <person name="Condemine G."/>
            <person name="Krishnen G."/>
            <person name="Kennedy I."/>
            <person name="Paterson A.H."/>
            <person name="Gonzalez V."/>
            <person name="Mavingui P."/>
            <person name="Zhulin I.B."/>
        </authorList>
    </citation>
    <scope>NUCLEOTIDE SEQUENCE [LARGE SCALE GENOMIC DNA]</scope>
    <source>
        <strain evidence="5">4B</strain>
    </source>
</reference>
<dbReference type="GO" id="GO:0004016">
    <property type="term" value="F:adenylate cyclase activity"/>
    <property type="evidence" value="ECO:0007669"/>
    <property type="project" value="UniProtKB-EC"/>
</dbReference>
<dbReference type="EC" id="4.6.1.1" evidence="4"/>
<dbReference type="InterPro" id="IPR050697">
    <property type="entry name" value="Adenylyl/Guanylyl_Cyclase_3/4"/>
</dbReference>